<keyword evidence="2" id="KW-0732">Signal</keyword>
<keyword evidence="4" id="KW-1185">Reference proteome</keyword>
<comment type="caution">
    <text evidence="3">The sequence shown here is derived from an EMBL/GenBank/DDBJ whole genome shotgun (WGS) entry which is preliminary data.</text>
</comment>
<accession>A0A4V6DGX4</accession>
<sequence length="161" mass="16859">MRLSVFALALSSGASALPALDGLAVRQASHAANNRNVEFKGAEAPSLIHDMHLSRAETVAVREEPTVAGTQKRSTKAKPKQAAKTKGTPRTKAIGDNKKNPKTDLTDSEAAEIVTSIDLTDKKAPGSLNAKGQRNPLPGLSVEMTELIIKQGQAALKEAGA</sequence>
<evidence type="ECO:0000313" key="4">
    <source>
        <dbReference type="Proteomes" id="UP000310108"/>
    </source>
</evidence>
<dbReference type="OrthoDB" id="4848194at2759"/>
<evidence type="ECO:0000256" key="1">
    <source>
        <dbReference type="SAM" id="MobiDB-lite"/>
    </source>
</evidence>
<feature type="region of interest" description="Disordered" evidence="1">
    <location>
        <begin position="62"/>
        <end position="138"/>
    </location>
</feature>
<feature type="compositionally biased region" description="Basic and acidic residues" evidence="1">
    <location>
        <begin position="93"/>
        <end position="105"/>
    </location>
</feature>
<evidence type="ECO:0000256" key="2">
    <source>
        <dbReference type="SAM" id="SignalP"/>
    </source>
</evidence>
<feature type="chain" id="PRO_5020428998" evidence="2">
    <location>
        <begin position="17"/>
        <end position="161"/>
    </location>
</feature>
<dbReference type="EMBL" id="PJEX01000156">
    <property type="protein sequence ID" value="TKW54076.1"/>
    <property type="molecule type" value="Genomic_DNA"/>
</dbReference>
<reference evidence="3 4" key="1">
    <citation type="journal article" date="2019" name="PLoS ONE">
        <title>Comparative genome analysis indicates high evolutionary potential of pathogenicity genes in Colletotrichum tanaceti.</title>
        <authorList>
            <person name="Lelwala R.V."/>
            <person name="Korhonen P.K."/>
            <person name="Young N.D."/>
            <person name="Scott J.B."/>
            <person name="Ades P.A."/>
            <person name="Gasser R.B."/>
            <person name="Taylor P.W.J."/>
        </authorList>
    </citation>
    <scope>NUCLEOTIDE SEQUENCE [LARGE SCALE GENOMIC DNA]</scope>
    <source>
        <strain evidence="3">BRIP57314</strain>
    </source>
</reference>
<proteinExistence type="predicted"/>
<gene>
    <name evidence="3" type="ORF">CTA1_5640</name>
</gene>
<feature type="signal peptide" evidence="2">
    <location>
        <begin position="1"/>
        <end position="16"/>
    </location>
</feature>
<protein>
    <submittedName>
        <fullName evidence="3">Uncharacterized protein</fullName>
    </submittedName>
</protein>
<evidence type="ECO:0000313" key="3">
    <source>
        <dbReference type="EMBL" id="TKW54076.1"/>
    </source>
</evidence>
<name>A0A4V6DGX4_9PEZI</name>
<organism evidence="3 4">
    <name type="scientific">Colletotrichum tanaceti</name>
    <dbReference type="NCBI Taxonomy" id="1306861"/>
    <lineage>
        <taxon>Eukaryota</taxon>
        <taxon>Fungi</taxon>
        <taxon>Dikarya</taxon>
        <taxon>Ascomycota</taxon>
        <taxon>Pezizomycotina</taxon>
        <taxon>Sordariomycetes</taxon>
        <taxon>Hypocreomycetidae</taxon>
        <taxon>Glomerellales</taxon>
        <taxon>Glomerellaceae</taxon>
        <taxon>Colletotrichum</taxon>
        <taxon>Colletotrichum destructivum species complex</taxon>
    </lineage>
</organism>
<dbReference type="AlphaFoldDB" id="A0A4V6DGX4"/>
<feature type="compositionally biased region" description="Basic residues" evidence="1">
    <location>
        <begin position="73"/>
        <end position="89"/>
    </location>
</feature>
<dbReference type="Proteomes" id="UP000310108">
    <property type="component" value="Unassembled WGS sequence"/>
</dbReference>